<proteinExistence type="inferred from homology"/>
<dbReference type="AlphaFoldDB" id="A0A5N5SSF4"/>
<dbReference type="PRINTS" id="PR00080">
    <property type="entry name" value="SDRFAMILY"/>
</dbReference>
<keyword evidence="2" id="KW-0560">Oxidoreductase</keyword>
<keyword evidence="5" id="KW-1185">Reference proteome</keyword>
<dbReference type="Gene3D" id="3.40.50.720">
    <property type="entry name" value="NAD(P)-binding Rossmann-like Domain"/>
    <property type="match status" value="1"/>
</dbReference>
<evidence type="ECO:0000313" key="4">
    <source>
        <dbReference type="EMBL" id="KAB7497121.1"/>
    </source>
</evidence>
<dbReference type="Pfam" id="PF00106">
    <property type="entry name" value="adh_short"/>
    <property type="match status" value="1"/>
</dbReference>
<evidence type="ECO:0000313" key="5">
    <source>
        <dbReference type="Proteomes" id="UP000326759"/>
    </source>
</evidence>
<evidence type="ECO:0000256" key="2">
    <source>
        <dbReference type="ARBA" id="ARBA00023002"/>
    </source>
</evidence>
<dbReference type="InterPro" id="IPR036291">
    <property type="entry name" value="NAD(P)-bd_dom_sf"/>
</dbReference>
<accession>A0A5N5SSF4</accession>
<comment type="caution">
    <text evidence="4">The sequence shown here is derived from an EMBL/GenBank/DDBJ whole genome shotgun (WGS) entry which is preliminary data.</text>
</comment>
<dbReference type="Proteomes" id="UP000326759">
    <property type="component" value="Unassembled WGS sequence"/>
</dbReference>
<dbReference type="PROSITE" id="PS00061">
    <property type="entry name" value="ADH_SHORT"/>
    <property type="match status" value="1"/>
</dbReference>
<dbReference type="SUPFAM" id="SSF51735">
    <property type="entry name" value="NAD(P)-binding Rossmann-fold domains"/>
    <property type="match status" value="1"/>
</dbReference>
<evidence type="ECO:0000256" key="1">
    <source>
        <dbReference type="ARBA" id="ARBA00006484"/>
    </source>
</evidence>
<sequence>MSFEISYSFYLVCLVDICADAGNSLAKVLQDEFGKENVMFAKCDVTSDKEFEDAYNACEKQMGTVSILCNNAGVLAKDYRTTMDTNFGSVVRGTELALKRMGKHNGGEGGFIVNTASVLGAERFPFTPMYCASKAAIIHYTRCMGHEFHYEYSGVHILSVCPCAVDTPSSRPREVAEVFLQAIEEHKPGAALAIKYGLKPFYVTPSLLTEYS</sequence>
<evidence type="ECO:0000256" key="3">
    <source>
        <dbReference type="RuleBase" id="RU000363"/>
    </source>
</evidence>
<dbReference type="EMBL" id="SEYY01020676">
    <property type="protein sequence ID" value="KAB7497121.1"/>
    <property type="molecule type" value="Genomic_DNA"/>
</dbReference>
<comment type="similarity">
    <text evidence="1 3">Belongs to the short-chain dehydrogenases/reductases (SDR) family.</text>
</comment>
<dbReference type="GO" id="GO:0016616">
    <property type="term" value="F:oxidoreductase activity, acting on the CH-OH group of donors, NAD or NADP as acceptor"/>
    <property type="evidence" value="ECO:0007669"/>
    <property type="project" value="TreeGrafter"/>
</dbReference>
<dbReference type="PANTHER" id="PTHR44229">
    <property type="entry name" value="15-HYDROXYPROSTAGLANDIN DEHYDROGENASE [NAD(+)]"/>
    <property type="match status" value="1"/>
</dbReference>
<dbReference type="OrthoDB" id="6368354at2759"/>
<dbReference type="InterPro" id="IPR002347">
    <property type="entry name" value="SDR_fam"/>
</dbReference>
<gene>
    <name evidence="4" type="primary">ADH1</name>
    <name evidence="4" type="ORF">Anas_03646</name>
</gene>
<dbReference type="InterPro" id="IPR020904">
    <property type="entry name" value="Sc_DH/Rdtase_CS"/>
</dbReference>
<dbReference type="PRINTS" id="PR00081">
    <property type="entry name" value="GDHRDH"/>
</dbReference>
<dbReference type="GO" id="GO:0005737">
    <property type="term" value="C:cytoplasm"/>
    <property type="evidence" value="ECO:0007669"/>
    <property type="project" value="TreeGrafter"/>
</dbReference>
<protein>
    <submittedName>
        <fullName evidence="4">Alcohol dehydrogenase 1</fullName>
    </submittedName>
</protein>
<reference evidence="4 5" key="1">
    <citation type="journal article" date="2019" name="PLoS Biol.">
        <title>Sex chromosomes control vertical transmission of feminizing Wolbachia symbionts in an isopod.</title>
        <authorList>
            <person name="Becking T."/>
            <person name="Chebbi M.A."/>
            <person name="Giraud I."/>
            <person name="Moumen B."/>
            <person name="Laverre T."/>
            <person name="Caubet Y."/>
            <person name="Peccoud J."/>
            <person name="Gilbert C."/>
            <person name="Cordaux R."/>
        </authorList>
    </citation>
    <scope>NUCLEOTIDE SEQUENCE [LARGE SCALE GENOMIC DNA]</scope>
    <source>
        <strain evidence="4">ANa2</strain>
        <tissue evidence="4">Whole body excluding digestive tract and cuticle</tissue>
    </source>
</reference>
<organism evidence="4 5">
    <name type="scientific">Armadillidium nasatum</name>
    <dbReference type="NCBI Taxonomy" id="96803"/>
    <lineage>
        <taxon>Eukaryota</taxon>
        <taxon>Metazoa</taxon>
        <taxon>Ecdysozoa</taxon>
        <taxon>Arthropoda</taxon>
        <taxon>Crustacea</taxon>
        <taxon>Multicrustacea</taxon>
        <taxon>Malacostraca</taxon>
        <taxon>Eumalacostraca</taxon>
        <taxon>Peracarida</taxon>
        <taxon>Isopoda</taxon>
        <taxon>Oniscidea</taxon>
        <taxon>Crinocheta</taxon>
        <taxon>Armadillidiidae</taxon>
        <taxon>Armadillidium</taxon>
    </lineage>
</organism>
<dbReference type="PANTHER" id="PTHR44229:SF8">
    <property type="entry name" value="ALCOHOL DEHYDROGENASE-RELATED"/>
    <property type="match status" value="1"/>
</dbReference>
<name>A0A5N5SSF4_9CRUS</name>